<reference evidence="1 2" key="1">
    <citation type="submission" date="2018-08" db="EMBL/GenBank/DDBJ databases">
        <title>A genome reference for cultivated species of the human gut microbiota.</title>
        <authorList>
            <person name="Zou Y."/>
            <person name="Xue W."/>
            <person name="Luo G."/>
        </authorList>
    </citation>
    <scope>NUCLEOTIDE SEQUENCE [LARGE SCALE GENOMIC DNA]</scope>
    <source>
        <strain evidence="1 2">AM28-23</strain>
    </source>
</reference>
<proteinExistence type="predicted"/>
<dbReference type="AlphaFoldDB" id="A0A414J8V4"/>
<protein>
    <submittedName>
        <fullName evidence="1">Uncharacterized protein</fullName>
    </submittedName>
</protein>
<evidence type="ECO:0000313" key="1">
    <source>
        <dbReference type="EMBL" id="RHE40901.1"/>
    </source>
</evidence>
<dbReference type="Pfam" id="PF12784">
    <property type="entry name" value="PDDEXK_2"/>
    <property type="match status" value="1"/>
</dbReference>
<sequence>MPTKLQQYFPMIRNKHDILKEIDSNVKLTEKFYCLKEHQRQEFLDFCSGARGVKMLYDSFFKEIMNPKTVPERLENFLSVLLQREVKIVEVLPGDSSRIADEQSLLIMDIVVRFEDGTYCNVEVQKIGYAFPGERSACYSSDLLLRQYKTARSQKKEKFTYKDVKGVYTIILMDTSPGIFAEFPNKYVHTFHQESDTGLNIDLLQNYIFIPLDIFRENVQNKGIKNKLDAWLAFLSMDEPEQIIDLITVYPEFKVIYEHVYNICRNVEELMGIFSEELKILDRNTVKYMVDQIQETINEQKAQIAQQKNQLAEKDHQMQKLSADITMLKEQLQLLQAKDL</sequence>
<dbReference type="Proteomes" id="UP000283745">
    <property type="component" value="Unassembled WGS sequence"/>
</dbReference>
<dbReference type="EMBL" id="QSKF01000003">
    <property type="protein sequence ID" value="RHE40901.1"/>
    <property type="molecule type" value="Genomic_DNA"/>
</dbReference>
<organism evidence="1 2">
    <name type="scientific">Blautia obeum</name>
    <dbReference type="NCBI Taxonomy" id="40520"/>
    <lineage>
        <taxon>Bacteria</taxon>
        <taxon>Bacillati</taxon>
        <taxon>Bacillota</taxon>
        <taxon>Clostridia</taxon>
        <taxon>Lachnospirales</taxon>
        <taxon>Lachnospiraceae</taxon>
        <taxon>Blautia</taxon>
    </lineage>
</organism>
<accession>A0A414J8V4</accession>
<gene>
    <name evidence="1" type="ORF">DW740_05030</name>
</gene>
<evidence type="ECO:0000313" key="2">
    <source>
        <dbReference type="Proteomes" id="UP000283745"/>
    </source>
</evidence>
<comment type="caution">
    <text evidence="1">The sequence shown here is derived from an EMBL/GenBank/DDBJ whole genome shotgun (WGS) entry which is preliminary data.</text>
</comment>
<dbReference type="RefSeq" id="WP_118039295.1">
    <property type="nucleotide sequence ID" value="NZ_CABJFK010000003.1"/>
</dbReference>
<name>A0A414J8V4_9FIRM</name>